<feature type="transmembrane region" description="Helical" evidence="1">
    <location>
        <begin position="6"/>
        <end position="28"/>
    </location>
</feature>
<evidence type="ECO:0000313" key="3">
    <source>
        <dbReference type="Proteomes" id="UP000320888"/>
    </source>
</evidence>
<keyword evidence="1" id="KW-1133">Transmembrane helix</keyword>
<keyword evidence="1" id="KW-0472">Membrane</keyword>
<comment type="caution">
    <text evidence="2">The sequence shown here is derived from an EMBL/GenBank/DDBJ whole genome shotgun (WGS) entry which is preliminary data.</text>
</comment>
<dbReference type="Proteomes" id="UP000320888">
    <property type="component" value="Unassembled WGS sequence"/>
</dbReference>
<keyword evidence="3" id="KW-1185">Reference proteome</keyword>
<keyword evidence="1" id="KW-0812">Transmembrane</keyword>
<organism evidence="2 3">
    <name type="scientific">Streptomyces benahoarensis</name>
    <dbReference type="NCBI Taxonomy" id="2595054"/>
    <lineage>
        <taxon>Bacteria</taxon>
        <taxon>Bacillati</taxon>
        <taxon>Actinomycetota</taxon>
        <taxon>Actinomycetes</taxon>
        <taxon>Kitasatosporales</taxon>
        <taxon>Streptomycetaceae</taxon>
        <taxon>Streptomyces</taxon>
    </lineage>
</organism>
<dbReference type="EMBL" id="VKLS01000209">
    <property type="protein sequence ID" value="TSB38301.1"/>
    <property type="molecule type" value="Genomic_DNA"/>
</dbReference>
<dbReference type="AlphaFoldDB" id="A0A553ZA39"/>
<accession>A0A553ZA39</accession>
<evidence type="ECO:0000256" key="1">
    <source>
        <dbReference type="SAM" id="Phobius"/>
    </source>
</evidence>
<evidence type="ECO:0000313" key="2">
    <source>
        <dbReference type="EMBL" id="TSB38301.1"/>
    </source>
</evidence>
<sequence>MTGAVIAIAVVLIVVGGITGSVVAYFRLQRHRADAVAMASYRKLAEEAVAQQESLRGQLAELDARVKGVESLLRSVE</sequence>
<reference evidence="2 3" key="1">
    <citation type="submission" date="2019-07" db="EMBL/GenBank/DDBJ databases">
        <title>Draft genome for Streptomyces benahoarensis MZ03-48.</title>
        <authorList>
            <person name="Gonzalez-Pimentel J.L."/>
        </authorList>
    </citation>
    <scope>NUCLEOTIDE SEQUENCE [LARGE SCALE GENOMIC DNA]</scope>
    <source>
        <strain evidence="2 3">MZ03-48</strain>
    </source>
</reference>
<name>A0A553ZA39_9ACTN</name>
<proteinExistence type="predicted"/>
<dbReference type="RefSeq" id="WP_143942845.1">
    <property type="nucleotide sequence ID" value="NZ_VKLS01000209.1"/>
</dbReference>
<protein>
    <submittedName>
        <fullName evidence="2">Uncharacterized protein</fullName>
    </submittedName>
</protein>
<gene>
    <name evidence="2" type="ORF">FNZ23_17265</name>
</gene>
<dbReference type="OrthoDB" id="3543107at2"/>